<evidence type="ECO:0000313" key="3">
    <source>
        <dbReference type="Proteomes" id="UP000757604"/>
    </source>
</evidence>
<dbReference type="EMBL" id="JAEUAO010000001">
    <property type="protein sequence ID" value="MBW9062369.1"/>
    <property type="molecule type" value="Genomic_DNA"/>
</dbReference>
<organism evidence="2 3">
    <name type="scientific">Rhizobium herbae</name>
    <dbReference type="NCBI Taxonomy" id="508661"/>
    <lineage>
        <taxon>Bacteria</taxon>
        <taxon>Pseudomonadati</taxon>
        <taxon>Pseudomonadota</taxon>
        <taxon>Alphaproteobacteria</taxon>
        <taxon>Hyphomicrobiales</taxon>
        <taxon>Rhizobiaceae</taxon>
        <taxon>Rhizobium/Agrobacterium group</taxon>
        <taxon>Rhizobium</taxon>
    </lineage>
</organism>
<reference evidence="2 3" key="1">
    <citation type="journal article" date="2021" name="MBio">
        <title>Poor Competitiveness of Bradyrhizobium in Pigeon Pea Root Colonization in Indian Soils.</title>
        <authorList>
            <person name="Chalasani D."/>
            <person name="Basu A."/>
            <person name="Pullabhotla S.V.S.R.N."/>
            <person name="Jorrin B."/>
            <person name="Neal A.L."/>
            <person name="Poole P.S."/>
            <person name="Podile A.R."/>
            <person name="Tkacz A."/>
        </authorList>
    </citation>
    <scope>NUCLEOTIDE SEQUENCE [LARGE SCALE GENOMIC DNA]</scope>
    <source>
        <strain evidence="2 3">HU44</strain>
    </source>
</reference>
<name>A0ABS7H7F3_9HYPH</name>
<sequence length="142" mass="15783">MIELKRVPLWVGPFNDVLDDMRRKPFAWGDNDCGPAFAGRIVHVLTGVDFSAPYQGRYHDAVSAYRLMRDEGFDDLADLVATKVPEYAHPSEAHVGDIMTLPVDTPFRHALGVLNGERIFALTENGIGSVDRRIADRAFKVG</sequence>
<proteinExistence type="predicted"/>
<comment type="caution">
    <text evidence="2">The sequence shown here is derived from an EMBL/GenBank/DDBJ whole genome shotgun (WGS) entry which is preliminary data.</text>
</comment>
<evidence type="ECO:0000313" key="2">
    <source>
        <dbReference type="EMBL" id="MBW9062369.1"/>
    </source>
</evidence>
<evidence type="ECO:0000259" key="1">
    <source>
        <dbReference type="Pfam" id="PF22262"/>
    </source>
</evidence>
<dbReference type="Pfam" id="PF22262">
    <property type="entry name" value="DUF6950"/>
    <property type="match status" value="1"/>
</dbReference>
<dbReference type="InterPro" id="IPR053802">
    <property type="entry name" value="DUF6950"/>
</dbReference>
<dbReference type="Proteomes" id="UP000757604">
    <property type="component" value="Unassembled WGS sequence"/>
</dbReference>
<accession>A0ABS7H7F3</accession>
<feature type="domain" description="DUF6950" evidence="1">
    <location>
        <begin position="5"/>
        <end position="141"/>
    </location>
</feature>
<gene>
    <name evidence="2" type="ORF">JNB71_03460</name>
</gene>
<keyword evidence="3" id="KW-1185">Reference proteome</keyword>
<protein>
    <recommendedName>
        <fullName evidence="1">DUF6950 domain-containing protein</fullName>
    </recommendedName>
</protein>